<accession>A0ACC4ALG4</accession>
<comment type="caution">
    <text evidence="1">The sequence shown here is derived from an EMBL/GenBank/DDBJ whole genome shotgun (WGS) entry which is preliminary data.</text>
</comment>
<proteinExistence type="predicted"/>
<evidence type="ECO:0000313" key="1">
    <source>
        <dbReference type="EMBL" id="KAL3567069.1"/>
    </source>
</evidence>
<protein>
    <submittedName>
        <fullName evidence="1">Uncharacterized protein</fullName>
    </submittedName>
</protein>
<sequence length="531" mass="58812">MKQENNKDNTKTQTLKPEQKALLLHSIAKYLENIGGFSKTLKKFESEAKFEKDDLGGDSLIDLEEVFCKFLKTSDDTSKKLESNQVQDIQTNGVTKKKGKCDTDAIKNQLGAGDNVNDSESVEEIITNDKVATEVRSKEKKGKKRNSDSHGQEEQDNVKALKEPADNGAGELPDKKRRDKKKKKSNSESESQDDNNGHHLAEPMSMEEKSKDVASSKGNKVTGGETDNKPKDKKRKKDKLFDSAIGNGEQHISESKQGASADSIMDNKNIKSEGKKERKDAVFSENLSAEMLDEGKSNSEKDDSKNLKEDVNVKDNKSSKKRKRMSSEDDATQTADEKAIEESKRRKTESSEELKENFQANGNLEENGAKSAPQKSMMKEKNGSVEPKMVKHFQRVKVDEVVFSDERLKDNSYWAKDGAEDGYGAKAQEVLGQVRGRAQHHQCADFCFRDDYCPLFLITEDEDFLCSKSFGGSMGRDGVGSFLAVESCLIAENRSKEDDFAAVVGGATGTFGTPKNSFTPGALSTEVQVEN</sequence>
<name>A0ACC4ALG4_POPAL</name>
<organism evidence="1 2">
    <name type="scientific">Populus alba</name>
    <name type="common">White poplar</name>
    <dbReference type="NCBI Taxonomy" id="43335"/>
    <lineage>
        <taxon>Eukaryota</taxon>
        <taxon>Viridiplantae</taxon>
        <taxon>Streptophyta</taxon>
        <taxon>Embryophyta</taxon>
        <taxon>Tracheophyta</taxon>
        <taxon>Spermatophyta</taxon>
        <taxon>Magnoliopsida</taxon>
        <taxon>eudicotyledons</taxon>
        <taxon>Gunneridae</taxon>
        <taxon>Pentapetalae</taxon>
        <taxon>rosids</taxon>
        <taxon>fabids</taxon>
        <taxon>Malpighiales</taxon>
        <taxon>Salicaceae</taxon>
        <taxon>Saliceae</taxon>
        <taxon>Populus</taxon>
    </lineage>
</organism>
<dbReference type="EMBL" id="RCHU02000018">
    <property type="protein sequence ID" value="KAL3567069.1"/>
    <property type="molecule type" value="Genomic_DNA"/>
</dbReference>
<evidence type="ECO:0000313" key="2">
    <source>
        <dbReference type="Proteomes" id="UP000309997"/>
    </source>
</evidence>
<keyword evidence="2" id="KW-1185">Reference proteome</keyword>
<reference evidence="1 2" key="1">
    <citation type="journal article" date="2024" name="Plant Biotechnol. J.">
        <title>Genome and CRISPR/Cas9 system of a widespread forest tree (Populus alba) in the world.</title>
        <authorList>
            <person name="Liu Y.J."/>
            <person name="Jiang P.F."/>
            <person name="Han X.M."/>
            <person name="Li X.Y."/>
            <person name="Wang H.M."/>
            <person name="Wang Y.J."/>
            <person name="Wang X.X."/>
            <person name="Zeng Q.Y."/>
        </authorList>
    </citation>
    <scope>NUCLEOTIDE SEQUENCE [LARGE SCALE GENOMIC DNA]</scope>
    <source>
        <strain evidence="2">cv. PAL-ZL1</strain>
    </source>
</reference>
<dbReference type="Proteomes" id="UP000309997">
    <property type="component" value="Unassembled WGS sequence"/>
</dbReference>
<gene>
    <name evidence="1" type="ORF">D5086_032484</name>
</gene>